<feature type="transmembrane region" description="Helical" evidence="3">
    <location>
        <begin position="680"/>
        <end position="697"/>
    </location>
</feature>
<dbReference type="SUPFAM" id="SSF52058">
    <property type="entry name" value="L domain-like"/>
    <property type="match status" value="1"/>
</dbReference>
<feature type="transmembrane region" description="Helical" evidence="3">
    <location>
        <begin position="739"/>
        <end position="757"/>
    </location>
</feature>
<evidence type="ECO:0000313" key="6">
    <source>
        <dbReference type="Proteomes" id="UP000289738"/>
    </source>
</evidence>
<dbReference type="Proteomes" id="UP000289738">
    <property type="component" value="Chromosome B03"/>
</dbReference>
<keyword evidence="3" id="KW-0812">Transmembrane</keyword>
<dbReference type="STRING" id="3818.A0A444ZS50"/>
<reference evidence="5 6" key="1">
    <citation type="submission" date="2019-01" db="EMBL/GenBank/DDBJ databases">
        <title>Sequencing of cultivated peanut Arachis hypogaea provides insights into genome evolution and oil improvement.</title>
        <authorList>
            <person name="Chen X."/>
        </authorList>
    </citation>
    <scope>NUCLEOTIDE SEQUENCE [LARGE SCALE GENOMIC DNA]</scope>
    <source>
        <strain evidence="6">cv. Fuhuasheng</strain>
        <tissue evidence="5">Leaves</tissue>
    </source>
</reference>
<keyword evidence="1" id="KW-0433">Leucine-rich repeat</keyword>
<dbReference type="Pfam" id="PF20160">
    <property type="entry name" value="C-JID"/>
    <property type="match status" value="1"/>
</dbReference>
<dbReference type="InterPro" id="IPR052941">
    <property type="entry name" value="StomDev_PlantInt_Reg"/>
</dbReference>
<evidence type="ECO:0000256" key="2">
    <source>
        <dbReference type="ARBA" id="ARBA00022737"/>
    </source>
</evidence>
<keyword evidence="6" id="KW-1185">Reference proteome</keyword>
<evidence type="ECO:0000259" key="4">
    <source>
        <dbReference type="Pfam" id="PF20160"/>
    </source>
</evidence>
<keyword evidence="2" id="KW-0677">Repeat</keyword>
<name>A0A444ZS50_ARAHY</name>
<dbReference type="PANTHER" id="PTHR48004:SF59">
    <property type="entry name" value="LEUCINE-RICH REPEAT-CONTAINING N-TERMINAL PLANT-TYPE DOMAIN-CONTAINING PROTEIN"/>
    <property type="match status" value="1"/>
</dbReference>
<dbReference type="Pfam" id="PF00560">
    <property type="entry name" value="LRR_1"/>
    <property type="match status" value="2"/>
</dbReference>
<feature type="transmembrane region" description="Helical" evidence="3">
    <location>
        <begin position="702"/>
        <end position="719"/>
    </location>
</feature>
<gene>
    <name evidence="5" type="ORF">Ahy_B03g061753</name>
</gene>
<evidence type="ECO:0000313" key="5">
    <source>
        <dbReference type="EMBL" id="RYR16902.1"/>
    </source>
</evidence>
<organism evidence="5 6">
    <name type="scientific">Arachis hypogaea</name>
    <name type="common">Peanut</name>
    <dbReference type="NCBI Taxonomy" id="3818"/>
    <lineage>
        <taxon>Eukaryota</taxon>
        <taxon>Viridiplantae</taxon>
        <taxon>Streptophyta</taxon>
        <taxon>Embryophyta</taxon>
        <taxon>Tracheophyta</taxon>
        <taxon>Spermatophyta</taxon>
        <taxon>Magnoliopsida</taxon>
        <taxon>eudicotyledons</taxon>
        <taxon>Gunneridae</taxon>
        <taxon>Pentapetalae</taxon>
        <taxon>rosids</taxon>
        <taxon>fabids</taxon>
        <taxon>Fabales</taxon>
        <taxon>Fabaceae</taxon>
        <taxon>Papilionoideae</taxon>
        <taxon>50 kb inversion clade</taxon>
        <taxon>dalbergioids sensu lato</taxon>
        <taxon>Dalbergieae</taxon>
        <taxon>Pterocarpus clade</taxon>
        <taxon>Arachis</taxon>
    </lineage>
</organism>
<protein>
    <recommendedName>
        <fullName evidence="4">C-JID domain-containing protein</fullName>
    </recommendedName>
</protein>
<feature type="domain" description="C-JID" evidence="4">
    <location>
        <begin position="528"/>
        <end position="663"/>
    </location>
</feature>
<dbReference type="InterPro" id="IPR032675">
    <property type="entry name" value="LRR_dom_sf"/>
</dbReference>
<dbReference type="AlphaFoldDB" id="A0A444ZS50"/>
<keyword evidence="3" id="KW-0472">Membrane</keyword>
<sequence>MQRIRNFIRLKKKKKENARREQGACITNDCEVRERVCGGSYLDNIHNELQVCVIRAYSSSSVLFSEVYKEFTPHISMVFPGIEIPRERELHWVPKKTKQENGEIEKIVKRVIDDVKAMQLMEPYQGRNMTLRAEILSRMKRLEFLQIQNVSFFGSFNSISSELRYLEWKYYPYTDFPSCCKLSKLSKLVLRRSNIKQIWDGTMNGSESSIQCQSTVWSTFKRLKPRLPFHFFNSFKSRYNHVFHMWRLSVARLSCVYYLDLSYCNLHTIPEAISSLHYLEMLVFMGNNIVRVPDFINKLPRLRVLKLDNCKRLMYVDEFPLPLPYPAAERTELVKMIELSMFSCPKIVEKESIQCQSTVWSTFKRLKLRLPFHFFNSSKSRYNRVFHLWRLSVARLSCVYYLDLSYCNLHTIPEAISSLHYLEFLYFTGNNIVRVPDFINKLPRLRVLELDNCKRLMYVDEFPLPLPLPYPAAERTKLVKWGEWRMLNCPKIVEKERLSGMGSSWMREYIKVHNESTGFLAIVIPGSGVPIPRWFKHQNKGADNSMWIESFPNANDNNWIGIALCAQIAVQLDRTISINLYFYDQTGKGNLVYSIFWPKKEEEVRGELVQLCLFYFSRQLLIQDGKQHDLDGSRFEFKVDYQSYVDNERLEVKKWGMRVVFFHRLNVQSFPTFDIHITKLNIVFLLSFPIHGLYVILKYKRFIYNFSIFLFLSALFFHSNQTLTKLPVDSAGVQHPCSIFLLLLLLLSLYAAMLFEYEAWVKLSNLCPCCREED</sequence>
<comment type="caution">
    <text evidence="5">The sequence shown here is derived from an EMBL/GenBank/DDBJ whole genome shotgun (WGS) entry which is preliminary data.</text>
</comment>
<dbReference type="InterPro" id="IPR001611">
    <property type="entry name" value="Leu-rich_rpt"/>
</dbReference>
<keyword evidence="3" id="KW-1133">Transmembrane helix</keyword>
<dbReference type="InterPro" id="IPR045344">
    <property type="entry name" value="C-JID"/>
</dbReference>
<dbReference type="EMBL" id="SDMP01000013">
    <property type="protein sequence ID" value="RYR16902.1"/>
    <property type="molecule type" value="Genomic_DNA"/>
</dbReference>
<dbReference type="PANTHER" id="PTHR48004">
    <property type="entry name" value="OS01G0149700 PROTEIN"/>
    <property type="match status" value="1"/>
</dbReference>
<proteinExistence type="predicted"/>
<evidence type="ECO:0000256" key="1">
    <source>
        <dbReference type="ARBA" id="ARBA00022614"/>
    </source>
</evidence>
<accession>A0A444ZS50</accession>
<evidence type="ECO:0000256" key="3">
    <source>
        <dbReference type="SAM" id="Phobius"/>
    </source>
</evidence>
<dbReference type="Gene3D" id="3.80.10.10">
    <property type="entry name" value="Ribonuclease Inhibitor"/>
    <property type="match status" value="2"/>
</dbReference>